<organism evidence="2 3">
    <name type="scientific">Terrabacter terrae</name>
    <dbReference type="NCBI Taxonomy" id="318434"/>
    <lineage>
        <taxon>Bacteria</taxon>
        <taxon>Bacillati</taxon>
        <taxon>Actinomycetota</taxon>
        <taxon>Actinomycetes</taxon>
        <taxon>Micrococcales</taxon>
        <taxon>Intrasporangiaceae</taxon>
        <taxon>Terrabacter</taxon>
    </lineage>
</organism>
<evidence type="ECO:0008006" key="4">
    <source>
        <dbReference type="Google" id="ProtNLM"/>
    </source>
</evidence>
<keyword evidence="1" id="KW-0812">Transmembrane</keyword>
<evidence type="ECO:0000313" key="3">
    <source>
        <dbReference type="Proteomes" id="UP001501285"/>
    </source>
</evidence>
<reference evidence="2 3" key="1">
    <citation type="journal article" date="2019" name="Int. J. Syst. Evol. Microbiol.">
        <title>The Global Catalogue of Microorganisms (GCM) 10K type strain sequencing project: providing services to taxonomists for standard genome sequencing and annotation.</title>
        <authorList>
            <consortium name="The Broad Institute Genomics Platform"/>
            <consortium name="The Broad Institute Genome Sequencing Center for Infectious Disease"/>
            <person name="Wu L."/>
            <person name="Ma J."/>
        </authorList>
    </citation>
    <scope>NUCLEOTIDE SEQUENCE [LARGE SCALE GENOMIC DNA]</scope>
    <source>
        <strain evidence="2 3">JCM 14283</strain>
    </source>
</reference>
<protein>
    <recommendedName>
        <fullName evidence="4">DUF2062 domain-containing protein</fullName>
    </recommendedName>
</protein>
<name>A0ABN2U2M1_9MICO</name>
<gene>
    <name evidence="2" type="ORF">GCM10009740_17010</name>
</gene>
<keyword evidence="1" id="KW-1133">Transmembrane helix</keyword>
<feature type="transmembrane region" description="Helical" evidence="1">
    <location>
        <begin position="70"/>
        <end position="94"/>
    </location>
</feature>
<proteinExistence type="predicted"/>
<comment type="caution">
    <text evidence="2">The sequence shown here is derived from an EMBL/GenBank/DDBJ whole genome shotgun (WGS) entry which is preliminary data.</text>
</comment>
<keyword evidence="3" id="KW-1185">Reference proteome</keyword>
<keyword evidence="1" id="KW-0472">Membrane</keyword>
<dbReference type="EMBL" id="BAAANB010000009">
    <property type="protein sequence ID" value="GAA2027958.1"/>
    <property type="molecule type" value="Genomic_DNA"/>
</dbReference>
<evidence type="ECO:0000313" key="2">
    <source>
        <dbReference type="EMBL" id="GAA2027958.1"/>
    </source>
</evidence>
<sequence length="166" mass="18283">MYLAVGAIVGALVPNPVNGTVIVMFAWILDVFFGPTLSGSPSPLLRLLPTHFITLWTVDLPPGHAGPSTLMWSLLWVLGALIAAAAVVSTAAGVRRSHARAPRSLSMRQLRTSLRMGRRQWRRTAAVALLLRPSEWRAERTLFQRRCQPRSADRARLRPTPAGPYV</sequence>
<dbReference type="Proteomes" id="UP001501285">
    <property type="component" value="Unassembled WGS sequence"/>
</dbReference>
<accession>A0ABN2U2M1</accession>
<evidence type="ECO:0000256" key="1">
    <source>
        <dbReference type="SAM" id="Phobius"/>
    </source>
</evidence>